<feature type="region of interest" description="Disordered" evidence="5">
    <location>
        <begin position="24"/>
        <end position="99"/>
    </location>
</feature>
<protein>
    <recommendedName>
        <fullName evidence="7">NlpC/P60 domain-containing protein</fullName>
    </recommendedName>
</protein>
<feature type="domain" description="NlpC/P60" evidence="7">
    <location>
        <begin position="118"/>
        <end position="176"/>
    </location>
</feature>
<reference evidence="9" key="1">
    <citation type="journal article" date="2022" name="Int. J. Syst. Evol. Microbiol.">
        <title>Anaeromyxobacter oryzae sp. nov., Anaeromyxobacter diazotrophicus sp. nov. and Anaeromyxobacter paludicola sp. nov., isolated from paddy soils.</title>
        <authorList>
            <person name="Itoh H."/>
            <person name="Xu Z."/>
            <person name="Mise K."/>
            <person name="Masuda Y."/>
            <person name="Ushijima N."/>
            <person name="Hayakawa C."/>
            <person name="Shiratori Y."/>
            <person name="Senoo K."/>
        </authorList>
    </citation>
    <scope>NUCLEOTIDE SEQUENCE [LARGE SCALE GENOMIC DNA]</scope>
    <source>
        <strain evidence="9">Red232</strain>
    </source>
</reference>
<dbReference type="EMBL" id="AP025591">
    <property type="protein sequence ID" value="BDG04013.1"/>
    <property type="molecule type" value="Genomic_DNA"/>
</dbReference>
<keyword evidence="6" id="KW-0732">Signal</keyword>
<evidence type="ECO:0000313" key="8">
    <source>
        <dbReference type="EMBL" id="BDG04013.1"/>
    </source>
</evidence>
<dbReference type="Proteomes" id="UP001162891">
    <property type="component" value="Chromosome"/>
</dbReference>
<evidence type="ECO:0000256" key="2">
    <source>
        <dbReference type="ARBA" id="ARBA00022670"/>
    </source>
</evidence>
<evidence type="ECO:0000256" key="5">
    <source>
        <dbReference type="SAM" id="MobiDB-lite"/>
    </source>
</evidence>
<name>A0ABM7WWW5_9BACT</name>
<dbReference type="SUPFAM" id="SSF54001">
    <property type="entry name" value="Cysteine proteinases"/>
    <property type="match status" value="1"/>
</dbReference>
<keyword evidence="9" id="KW-1185">Reference proteome</keyword>
<feature type="compositionally biased region" description="Low complexity" evidence="5">
    <location>
        <begin position="32"/>
        <end position="43"/>
    </location>
</feature>
<feature type="compositionally biased region" description="Basic and acidic residues" evidence="5">
    <location>
        <begin position="73"/>
        <end position="89"/>
    </location>
</feature>
<comment type="similarity">
    <text evidence="1">Belongs to the peptidase C40 family.</text>
</comment>
<evidence type="ECO:0000313" key="9">
    <source>
        <dbReference type="Proteomes" id="UP001162891"/>
    </source>
</evidence>
<accession>A0ABM7WWW5</accession>
<organism evidence="8 9">
    <name type="scientific">Anaeromyxobacter oryzae</name>
    <dbReference type="NCBI Taxonomy" id="2918170"/>
    <lineage>
        <taxon>Bacteria</taxon>
        <taxon>Pseudomonadati</taxon>
        <taxon>Myxococcota</taxon>
        <taxon>Myxococcia</taxon>
        <taxon>Myxococcales</taxon>
        <taxon>Cystobacterineae</taxon>
        <taxon>Anaeromyxobacteraceae</taxon>
        <taxon>Anaeromyxobacter</taxon>
    </lineage>
</organism>
<feature type="compositionally biased region" description="Low complexity" evidence="5">
    <location>
        <begin position="62"/>
        <end position="72"/>
    </location>
</feature>
<keyword evidence="3" id="KW-0378">Hydrolase</keyword>
<feature type="chain" id="PRO_5045116921" description="NlpC/P60 domain-containing protein" evidence="6">
    <location>
        <begin position="21"/>
        <end position="276"/>
    </location>
</feature>
<dbReference type="Pfam" id="PF00877">
    <property type="entry name" value="NLPC_P60"/>
    <property type="match status" value="1"/>
</dbReference>
<dbReference type="PROSITE" id="PS51257">
    <property type="entry name" value="PROKAR_LIPOPROTEIN"/>
    <property type="match status" value="1"/>
</dbReference>
<dbReference type="RefSeq" id="WP_248352388.1">
    <property type="nucleotide sequence ID" value="NZ_AP025591.1"/>
</dbReference>
<dbReference type="Gene3D" id="3.90.1720.10">
    <property type="entry name" value="endopeptidase domain like (from Nostoc punctiforme)"/>
    <property type="match status" value="1"/>
</dbReference>
<gene>
    <name evidence="8" type="ORF">AMOR_30090</name>
</gene>
<keyword evidence="4" id="KW-0788">Thiol protease</keyword>
<evidence type="ECO:0000256" key="3">
    <source>
        <dbReference type="ARBA" id="ARBA00022801"/>
    </source>
</evidence>
<keyword evidence="2" id="KW-0645">Protease</keyword>
<feature type="compositionally biased region" description="Acidic residues" evidence="5">
    <location>
        <begin position="49"/>
        <end position="61"/>
    </location>
</feature>
<dbReference type="InterPro" id="IPR038765">
    <property type="entry name" value="Papain-like_cys_pep_sf"/>
</dbReference>
<evidence type="ECO:0000256" key="1">
    <source>
        <dbReference type="ARBA" id="ARBA00007074"/>
    </source>
</evidence>
<evidence type="ECO:0000256" key="6">
    <source>
        <dbReference type="SAM" id="SignalP"/>
    </source>
</evidence>
<sequence length="276" mass="29058">MIRPASIALAALLLGGCATFHPRPAPEGPGAGAPSAAAAATHEATGDDAGPDEDETGEDATTDAGADAPGAGEDARPGDEREPGARAGDDAEPAPEDPALARARQRILAAARRRLGTRPALDCSGFVLDAYRAAGLGIRLGPGRSRSESLHDASHDVARPRPGDLAFFHDTYDRNHDGRRNDLYTHVALVESVEGDIVTLLHRGARVERIRMNLARPSDPAANGILRIHRLRDAPGTRYLAGELFAAFGELLEGEFTQTLQGGHAIEARARHPAPR</sequence>
<evidence type="ECO:0000259" key="7">
    <source>
        <dbReference type="Pfam" id="PF00877"/>
    </source>
</evidence>
<proteinExistence type="inferred from homology"/>
<feature type="signal peptide" evidence="6">
    <location>
        <begin position="1"/>
        <end position="20"/>
    </location>
</feature>
<dbReference type="InterPro" id="IPR000064">
    <property type="entry name" value="NLP_P60_dom"/>
</dbReference>
<evidence type="ECO:0000256" key="4">
    <source>
        <dbReference type="ARBA" id="ARBA00022807"/>
    </source>
</evidence>